<comment type="caution">
    <text evidence="1">The sequence shown here is derived from an EMBL/GenBank/DDBJ whole genome shotgun (WGS) entry which is preliminary data.</text>
</comment>
<evidence type="ECO:0000313" key="1">
    <source>
        <dbReference type="EMBL" id="GAA5484001.1"/>
    </source>
</evidence>
<reference evidence="1 2" key="1">
    <citation type="submission" date="2024-02" db="EMBL/GenBank/DDBJ databases">
        <title>Haloferula sargassicola NBRC 104335.</title>
        <authorList>
            <person name="Ichikawa N."/>
            <person name="Katano-Makiyama Y."/>
            <person name="Hidaka K."/>
        </authorList>
    </citation>
    <scope>NUCLEOTIDE SEQUENCE [LARGE SCALE GENOMIC DNA]</scope>
    <source>
        <strain evidence="1 2">NBRC 104335</strain>
    </source>
</reference>
<gene>
    <name evidence="1" type="ORF">Hsar01_03239</name>
</gene>
<sequence>MAAWLYEKGVKVALVDADSQSSSTEWLSEAQPEIDSFQWQEAAEIFEGSDALRENYEVVVFDGPAGLNAATKAIMVLATGILIPCGPSILDLRALEEVLIVVREVQITRLDVPGLHGNALLPSS</sequence>
<organism evidence="1 2">
    <name type="scientific">Haloferula sargassicola</name>
    <dbReference type="NCBI Taxonomy" id="490096"/>
    <lineage>
        <taxon>Bacteria</taxon>
        <taxon>Pseudomonadati</taxon>
        <taxon>Verrucomicrobiota</taxon>
        <taxon>Verrucomicrobiia</taxon>
        <taxon>Verrucomicrobiales</taxon>
        <taxon>Verrucomicrobiaceae</taxon>
        <taxon>Haloferula</taxon>
    </lineage>
</organism>
<dbReference type="Proteomes" id="UP001476282">
    <property type="component" value="Unassembled WGS sequence"/>
</dbReference>
<dbReference type="PANTHER" id="PTHR13696">
    <property type="entry name" value="P-LOOP CONTAINING NUCLEOSIDE TRIPHOSPHATE HYDROLASE"/>
    <property type="match status" value="1"/>
</dbReference>
<dbReference type="Gene3D" id="3.40.50.300">
    <property type="entry name" value="P-loop containing nucleotide triphosphate hydrolases"/>
    <property type="match status" value="1"/>
</dbReference>
<protein>
    <recommendedName>
        <fullName evidence="3">CobQ/CobB/MinD/ParA nucleotide binding domain-containing protein</fullName>
    </recommendedName>
</protein>
<dbReference type="InterPro" id="IPR027417">
    <property type="entry name" value="P-loop_NTPase"/>
</dbReference>
<dbReference type="PANTHER" id="PTHR13696:SF96">
    <property type="entry name" value="COBQ_COBB_MIND_PARA NUCLEOTIDE BINDING DOMAIN-CONTAINING PROTEIN"/>
    <property type="match status" value="1"/>
</dbReference>
<keyword evidence="2" id="KW-1185">Reference proteome</keyword>
<dbReference type="EMBL" id="BAABRI010000019">
    <property type="protein sequence ID" value="GAA5484001.1"/>
    <property type="molecule type" value="Genomic_DNA"/>
</dbReference>
<evidence type="ECO:0000313" key="2">
    <source>
        <dbReference type="Proteomes" id="UP001476282"/>
    </source>
</evidence>
<name>A0ABP9UR24_9BACT</name>
<dbReference type="RefSeq" id="WP_353568101.1">
    <property type="nucleotide sequence ID" value="NZ_BAABRI010000019.1"/>
</dbReference>
<dbReference type="InterPro" id="IPR050678">
    <property type="entry name" value="DNA_Partitioning_ATPase"/>
</dbReference>
<dbReference type="CDD" id="cd02042">
    <property type="entry name" value="ParAB_family"/>
    <property type="match status" value="1"/>
</dbReference>
<proteinExistence type="predicted"/>
<dbReference type="SUPFAM" id="SSF52540">
    <property type="entry name" value="P-loop containing nucleoside triphosphate hydrolases"/>
    <property type="match status" value="1"/>
</dbReference>
<evidence type="ECO:0008006" key="3">
    <source>
        <dbReference type="Google" id="ProtNLM"/>
    </source>
</evidence>
<accession>A0ABP9UR24</accession>